<sequence>MAKNILIIGCGSYIETGYGCPGDWKCFLAAAKNEGTFADYDEELKVVGFLRCRCPGRALVANVGYVKKNADFDAIHLSTCMVNAKPECKNHNMDELCKMLEEKYGVPVIKTTHNYG</sequence>
<protein>
    <submittedName>
        <fullName evidence="1">CGGC domain-containing protein</fullName>
    </submittedName>
</protein>
<gene>
    <name evidence="1" type="ORF">G4V39_06445</name>
</gene>
<organism evidence="1 2">
    <name type="scientific">Thermosulfuriphilus ammonigenes</name>
    <dbReference type="NCBI Taxonomy" id="1936021"/>
    <lineage>
        <taxon>Bacteria</taxon>
        <taxon>Pseudomonadati</taxon>
        <taxon>Thermodesulfobacteriota</taxon>
        <taxon>Thermodesulfobacteria</taxon>
        <taxon>Thermodesulfobacteriales</taxon>
        <taxon>Thermodesulfobacteriaceae</taxon>
        <taxon>Thermosulfuriphilus</taxon>
    </lineage>
</organism>
<evidence type="ECO:0000313" key="1">
    <source>
        <dbReference type="EMBL" id="QIJ71925.1"/>
    </source>
</evidence>
<dbReference type="RefSeq" id="WP_166032143.1">
    <property type="nucleotide sequence ID" value="NZ_CP048877.1"/>
</dbReference>
<dbReference type="InterPro" id="IPR014925">
    <property type="entry name" value="CGGC_dom"/>
</dbReference>
<proteinExistence type="predicted"/>
<dbReference type="KEGG" id="tav:G4V39_06445"/>
<dbReference type="Pfam" id="PF08821">
    <property type="entry name" value="CGGC"/>
    <property type="match status" value="1"/>
</dbReference>
<name>A0A6G7PW59_9BACT</name>
<accession>A0A6G7PW59</accession>
<keyword evidence="2" id="KW-1185">Reference proteome</keyword>
<dbReference type="SMART" id="SM01078">
    <property type="entry name" value="CGGC"/>
    <property type="match status" value="1"/>
</dbReference>
<dbReference type="AlphaFoldDB" id="A0A6G7PW59"/>
<reference evidence="1 2" key="1">
    <citation type="submission" date="2020-02" db="EMBL/GenBank/DDBJ databases">
        <title>Genome analysis of Thermosulfuriphilus ammonigenes ST65T, an anaerobic thermophilic chemolithoautotrophic bacterium isolated from a deep-sea hydrothermal vent.</title>
        <authorList>
            <person name="Slobodkina G."/>
            <person name="Allioux M."/>
            <person name="Merkel A."/>
            <person name="Alain K."/>
            <person name="Jebbar M."/>
            <person name="Slobodkin A."/>
        </authorList>
    </citation>
    <scope>NUCLEOTIDE SEQUENCE [LARGE SCALE GENOMIC DNA]</scope>
    <source>
        <strain evidence="1 2">ST65</strain>
    </source>
</reference>
<dbReference type="Proteomes" id="UP000502179">
    <property type="component" value="Chromosome"/>
</dbReference>
<dbReference type="EMBL" id="CP048877">
    <property type="protein sequence ID" value="QIJ71925.1"/>
    <property type="molecule type" value="Genomic_DNA"/>
</dbReference>
<evidence type="ECO:0000313" key="2">
    <source>
        <dbReference type="Proteomes" id="UP000502179"/>
    </source>
</evidence>